<comment type="caution">
    <text evidence="1">The sequence shown here is derived from an EMBL/GenBank/DDBJ whole genome shotgun (WGS) entry which is preliminary data.</text>
</comment>
<dbReference type="Proteomes" id="UP000265703">
    <property type="component" value="Unassembled WGS sequence"/>
</dbReference>
<gene>
    <name evidence="1" type="ORF">C1645_881899</name>
</gene>
<name>A0A397S3B9_9GLOM</name>
<protein>
    <submittedName>
        <fullName evidence="1">Uncharacterized protein</fullName>
    </submittedName>
</protein>
<organism evidence="1 2">
    <name type="scientific">Glomus cerebriforme</name>
    <dbReference type="NCBI Taxonomy" id="658196"/>
    <lineage>
        <taxon>Eukaryota</taxon>
        <taxon>Fungi</taxon>
        <taxon>Fungi incertae sedis</taxon>
        <taxon>Mucoromycota</taxon>
        <taxon>Glomeromycotina</taxon>
        <taxon>Glomeromycetes</taxon>
        <taxon>Glomerales</taxon>
        <taxon>Glomeraceae</taxon>
        <taxon>Glomus</taxon>
    </lineage>
</organism>
<dbReference type="STRING" id="658196.A0A397S3B9"/>
<evidence type="ECO:0000313" key="2">
    <source>
        <dbReference type="Proteomes" id="UP000265703"/>
    </source>
</evidence>
<dbReference type="AlphaFoldDB" id="A0A397S3B9"/>
<reference evidence="1 2" key="1">
    <citation type="submission" date="2018-06" db="EMBL/GenBank/DDBJ databases">
        <title>Comparative genomics reveals the genomic features of Rhizophagus irregularis, R. cerebriforme, R. diaphanum and Gigaspora rosea, and their symbiotic lifestyle signature.</title>
        <authorList>
            <person name="Morin E."/>
            <person name="San Clemente H."/>
            <person name="Chen E.C.H."/>
            <person name="De La Providencia I."/>
            <person name="Hainaut M."/>
            <person name="Kuo A."/>
            <person name="Kohler A."/>
            <person name="Murat C."/>
            <person name="Tang N."/>
            <person name="Roy S."/>
            <person name="Loubradou J."/>
            <person name="Henrissat B."/>
            <person name="Grigoriev I.V."/>
            <person name="Corradi N."/>
            <person name="Roux C."/>
            <person name="Martin F.M."/>
        </authorList>
    </citation>
    <scope>NUCLEOTIDE SEQUENCE [LARGE SCALE GENOMIC DNA]</scope>
    <source>
        <strain evidence="1 2">DAOM 227022</strain>
    </source>
</reference>
<dbReference type="OrthoDB" id="2386077at2759"/>
<accession>A0A397S3B9</accession>
<dbReference type="EMBL" id="QKYT01000876">
    <property type="protein sequence ID" value="RIA80910.1"/>
    <property type="molecule type" value="Genomic_DNA"/>
</dbReference>
<keyword evidence="2" id="KW-1185">Reference proteome</keyword>
<evidence type="ECO:0000313" key="1">
    <source>
        <dbReference type="EMBL" id="RIA80910.1"/>
    </source>
</evidence>
<sequence>MEGILPQEPIAADKMIIISAILFQQSDSINLSELLFLFETTFCFIKELSIKNNNILILDFINQWLKLARYNITSIDILKKFSLKHIVTFYELIEEKAANSVIQNIDDKFKISLTQQMKDSINNIMDYYDLEDQQLIPAKTFVLALKRFIYRFLLVDSNIDNLNLNVFFLDFTLDLWPNYIEKELIEKLFPTCLLVSHVYDCYNFIVNEIEKATNERQNNKNFELPRPRKIFIKKFKKIID</sequence>
<proteinExistence type="predicted"/>